<evidence type="ECO:0000256" key="7">
    <source>
        <dbReference type="ARBA" id="ARBA00023136"/>
    </source>
</evidence>
<organism evidence="14 15">
    <name type="scientific">Kordiimonas sediminis</name>
    <dbReference type="NCBI Taxonomy" id="1735581"/>
    <lineage>
        <taxon>Bacteria</taxon>
        <taxon>Pseudomonadati</taxon>
        <taxon>Pseudomonadota</taxon>
        <taxon>Alphaproteobacteria</taxon>
        <taxon>Kordiimonadales</taxon>
        <taxon>Kordiimonadaceae</taxon>
        <taxon>Kordiimonas</taxon>
    </lineage>
</organism>
<keyword evidence="14" id="KW-0969">Cilium</keyword>
<feature type="domain" description="Flagellar M-ring C-terminal" evidence="13">
    <location>
        <begin position="245"/>
        <end position="409"/>
    </location>
</feature>
<feature type="domain" description="Flagellar M-ring N-terminal" evidence="12">
    <location>
        <begin position="40"/>
        <end position="211"/>
    </location>
</feature>
<reference evidence="14" key="1">
    <citation type="journal article" date="2014" name="Int. J. Syst. Evol. Microbiol.">
        <title>Complete genome sequence of Corynebacterium casei LMG S-19264T (=DSM 44701T), isolated from a smear-ripened cheese.</title>
        <authorList>
            <consortium name="US DOE Joint Genome Institute (JGI-PGF)"/>
            <person name="Walter F."/>
            <person name="Albersmeier A."/>
            <person name="Kalinowski J."/>
            <person name="Ruckert C."/>
        </authorList>
    </citation>
    <scope>NUCLEOTIDE SEQUENCE</scope>
    <source>
        <strain evidence="14">KCTC 42590</strain>
    </source>
</reference>
<name>A0A919AQY5_9PROT</name>
<evidence type="ECO:0000256" key="3">
    <source>
        <dbReference type="ARBA" id="ARBA00007971"/>
    </source>
</evidence>
<dbReference type="RefSeq" id="WP_191251801.1">
    <property type="nucleotide sequence ID" value="NZ_BNCI01000002.1"/>
</dbReference>
<comment type="caution">
    <text evidence="14">The sequence shown here is derived from an EMBL/GenBank/DDBJ whole genome shotgun (WGS) entry which is preliminary data.</text>
</comment>
<comment type="similarity">
    <text evidence="3 9">Belongs to the FliF family.</text>
</comment>
<dbReference type="PANTHER" id="PTHR30046:SF0">
    <property type="entry name" value="FLAGELLAR M-RING PROTEIN"/>
    <property type="match status" value="1"/>
</dbReference>
<dbReference type="AlphaFoldDB" id="A0A919AQY5"/>
<dbReference type="GO" id="GO:0071973">
    <property type="term" value="P:bacterial-type flagellum-dependent cell motility"/>
    <property type="evidence" value="ECO:0007669"/>
    <property type="project" value="InterPro"/>
</dbReference>
<proteinExistence type="inferred from homology"/>
<evidence type="ECO:0000256" key="11">
    <source>
        <dbReference type="SAM" id="Phobius"/>
    </source>
</evidence>
<keyword evidence="5 11" id="KW-0812">Transmembrane</keyword>
<evidence type="ECO:0000256" key="5">
    <source>
        <dbReference type="ARBA" id="ARBA00022692"/>
    </source>
</evidence>
<dbReference type="Proteomes" id="UP000630923">
    <property type="component" value="Unassembled WGS sequence"/>
</dbReference>
<keyword evidence="7 11" id="KW-0472">Membrane</keyword>
<dbReference type="PIRSF" id="PIRSF004862">
    <property type="entry name" value="FliF"/>
    <property type="match status" value="1"/>
</dbReference>
<evidence type="ECO:0000256" key="9">
    <source>
        <dbReference type="PIRNR" id="PIRNR004862"/>
    </source>
</evidence>
<feature type="compositionally biased region" description="Polar residues" evidence="10">
    <location>
        <begin position="322"/>
        <end position="336"/>
    </location>
</feature>
<dbReference type="InterPro" id="IPR006182">
    <property type="entry name" value="FliF_N_dom"/>
</dbReference>
<comment type="subcellular location">
    <subcellularLocation>
        <location evidence="1 9">Bacterial flagellum basal body</location>
    </subcellularLocation>
    <subcellularLocation>
        <location evidence="2">Cell membrane</location>
        <topology evidence="2">Multi-pass membrane protein</topology>
    </subcellularLocation>
</comment>
<accession>A0A919AQY5</accession>
<keyword evidence="15" id="KW-1185">Reference proteome</keyword>
<sequence length="570" mass="60737">METLSQLIRNLGTGRIIMIGLVGLATFAMFAFMIGRIQTAPMAVLYSDLEPANASTIIQSLEAQGVPNELGPGGRIISVPRDQVERLRLQFAGEGLGGSIIGKEIFDRDASFGRTSFELNVNYVRAVEGELQRTIKFIQSVSEARVHIVMPERRPFEREASEPSASILVRTSGGGLGARQAQAIQSLVASAIPGLSPDRVTISDTSGRLLTDGATESGRLGDFTDLEEARLAKEQLYRQKIENLLAQRVGRGNVRAEISIQMDMERTTTSQTIFDPDGQVIVSQTLDEESSNESETPGQVSVANNIPDADAQNAGAAGGPVSTAQKTSENTNFENSKTETVTIKEPGQVQQIRVSVIVDGIRGISDDGTTPTYSDRDPNEIEALRQLVLTAIPFDETRGDAVTVQSMRFADPPAFEPEPEGLNILGYGGEELWRAAEVGGLFILGILFILLVVRPVIVKTLDAIPEPAPLPDPNAQLAAPNGQSMAAISGPVTADIVAAAAAGDEAAAAAVRAAKESGELQAANLKIDSQIDVAQVEGRVQDSAIKKVASIIKSNPDDSTAIVRQWLYAD</sequence>
<keyword evidence="8 9" id="KW-0975">Bacterial flagellum</keyword>
<comment type="function">
    <text evidence="9">The M ring may be actively involved in energy transduction.</text>
</comment>
<keyword evidence="14" id="KW-0966">Cell projection</keyword>
<dbReference type="GO" id="GO:0005886">
    <property type="term" value="C:plasma membrane"/>
    <property type="evidence" value="ECO:0007669"/>
    <property type="project" value="UniProtKB-SubCell"/>
</dbReference>
<dbReference type="EMBL" id="BNCI01000002">
    <property type="protein sequence ID" value="GHF22616.1"/>
    <property type="molecule type" value="Genomic_DNA"/>
</dbReference>
<evidence type="ECO:0000256" key="8">
    <source>
        <dbReference type="ARBA" id="ARBA00023143"/>
    </source>
</evidence>
<evidence type="ECO:0000313" key="14">
    <source>
        <dbReference type="EMBL" id="GHF22616.1"/>
    </source>
</evidence>
<dbReference type="NCBIfam" id="TIGR00206">
    <property type="entry name" value="fliF"/>
    <property type="match status" value="1"/>
</dbReference>
<reference evidence="14" key="2">
    <citation type="submission" date="2020-09" db="EMBL/GenBank/DDBJ databases">
        <authorList>
            <person name="Sun Q."/>
            <person name="Kim S."/>
        </authorList>
    </citation>
    <scope>NUCLEOTIDE SEQUENCE</scope>
    <source>
        <strain evidence="14">KCTC 42590</strain>
    </source>
</reference>
<evidence type="ECO:0000256" key="1">
    <source>
        <dbReference type="ARBA" id="ARBA00004117"/>
    </source>
</evidence>
<dbReference type="Pfam" id="PF01514">
    <property type="entry name" value="YscJ_FliF"/>
    <property type="match status" value="1"/>
</dbReference>
<dbReference type="Gene3D" id="3.30.300.30">
    <property type="match status" value="1"/>
</dbReference>
<evidence type="ECO:0000256" key="10">
    <source>
        <dbReference type="SAM" id="MobiDB-lite"/>
    </source>
</evidence>
<feature type="compositionally biased region" description="Polar residues" evidence="10">
    <location>
        <begin position="293"/>
        <end position="304"/>
    </location>
</feature>
<keyword evidence="14" id="KW-0282">Flagellum</keyword>
<dbReference type="InterPro" id="IPR043427">
    <property type="entry name" value="YscJ/FliF"/>
</dbReference>
<dbReference type="PANTHER" id="PTHR30046">
    <property type="entry name" value="FLAGELLAR M-RING PROTEIN"/>
    <property type="match status" value="1"/>
</dbReference>
<feature type="region of interest" description="Disordered" evidence="10">
    <location>
        <begin position="286"/>
        <end position="336"/>
    </location>
</feature>
<dbReference type="InterPro" id="IPR013556">
    <property type="entry name" value="Flag_M-ring_C"/>
</dbReference>
<evidence type="ECO:0000256" key="4">
    <source>
        <dbReference type="ARBA" id="ARBA00022475"/>
    </source>
</evidence>
<keyword evidence="6 11" id="KW-1133">Transmembrane helix</keyword>
<dbReference type="GO" id="GO:0003774">
    <property type="term" value="F:cytoskeletal motor activity"/>
    <property type="evidence" value="ECO:0007669"/>
    <property type="project" value="InterPro"/>
</dbReference>
<dbReference type="GO" id="GO:0009431">
    <property type="term" value="C:bacterial-type flagellum basal body, MS ring"/>
    <property type="evidence" value="ECO:0007669"/>
    <property type="project" value="InterPro"/>
</dbReference>
<evidence type="ECO:0000256" key="2">
    <source>
        <dbReference type="ARBA" id="ARBA00004651"/>
    </source>
</evidence>
<evidence type="ECO:0000259" key="13">
    <source>
        <dbReference type="Pfam" id="PF08345"/>
    </source>
</evidence>
<dbReference type="PRINTS" id="PR01009">
    <property type="entry name" value="FLGMRINGFLIF"/>
</dbReference>
<dbReference type="InterPro" id="IPR000067">
    <property type="entry name" value="FlgMring_FliF"/>
</dbReference>
<protein>
    <recommendedName>
        <fullName evidence="9">Flagellar M-ring protein</fullName>
    </recommendedName>
</protein>
<dbReference type="InterPro" id="IPR045851">
    <property type="entry name" value="AMP-bd_C_sf"/>
</dbReference>
<gene>
    <name evidence="14" type="ORF">GCM10017044_16210</name>
</gene>
<evidence type="ECO:0000259" key="12">
    <source>
        <dbReference type="Pfam" id="PF01514"/>
    </source>
</evidence>
<evidence type="ECO:0000313" key="15">
    <source>
        <dbReference type="Proteomes" id="UP000630923"/>
    </source>
</evidence>
<feature type="transmembrane region" description="Helical" evidence="11">
    <location>
        <begin position="12"/>
        <end position="34"/>
    </location>
</feature>
<evidence type="ECO:0000256" key="6">
    <source>
        <dbReference type="ARBA" id="ARBA00022989"/>
    </source>
</evidence>
<dbReference type="Pfam" id="PF08345">
    <property type="entry name" value="YscJ_FliF_C"/>
    <property type="match status" value="1"/>
</dbReference>
<keyword evidence="4" id="KW-1003">Cell membrane</keyword>